<feature type="active site" description="Proton donor/acceptor" evidence="7">
    <location>
        <position position="370"/>
    </location>
</feature>
<dbReference type="EMBL" id="RHLK01000002">
    <property type="protein sequence ID" value="MVO98465.1"/>
    <property type="molecule type" value="Genomic_DNA"/>
</dbReference>
<keyword evidence="12" id="KW-1185">Reference proteome</keyword>
<evidence type="ECO:0000256" key="8">
    <source>
        <dbReference type="SAM" id="MobiDB-lite"/>
    </source>
</evidence>
<sequence>MSFRHVVQEGETLQRIARFYAVSLLSLNAVNPQLSPDEYVIPGQVILIPPRLDHQYMTQSGDTWEKVSQRFGMTVQELRDANSWLDSAPLRTGVTIDLPPAGSRALVRTDQEYGYSELLTDLDKLKERYPFLKEVCIGTSVLGRKIPAVRIGSGPREIHVNASFHANEWMTSLLAMKFLEEYAGAVDGDGTLWGVNARKLLSETSLWVVPMVNPDGVELVLGGIYPAHPRCDRLYEWNGGSFDFRRWKANVNGVDLNDQFPAHWEDERERRAVAGPGPRDYTGEGPLTEPEAQAIASFTRSRNFACVVALHTQGREIYWNYRDYEPEDAEMIALQLSHASGYKSVKLKGSDAGYKDWFIQEFRRPGFTIESGMGLNPLPLSQFPYMYEETARLLVKALTLPL</sequence>
<proteinExistence type="inferred from homology"/>
<keyword evidence="4" id="KW-0378">Hydrolase</keyword>
<dbReference type="CDD" id="cd00118">
    <property type="entry name" value="LysM"/>
    <property type="match status" value="1"/>
</dbReference>
<dbReference type="SUPFAM" id="SSF54106">
    <property type="entry name" value="LysM domain"/>
    <property type="match status" value="2"/>
</dbReference>
<dbReference type="SMART" id="SM00257">
    <property type="entry name" value="LysM"/>
    <property type="match status" value="2"/>
</dbReference>
<dbReference type="PROSITE" id="PS52035">
    <property type="entry name" value="PEPTIDASE_M14"/>
    <property type="match status" value="1"/>
</dbReference>
<evidence type="ECO:0000259" key="9">
    <source>
        <dbReference type="PROSITE" id="PS51782"/>
    </source>
</evidence>
<dbReference type="PANTHER" id="PTHR11705:SF143">
    <property type="entry name" value="SLL0236 PROTEIN"/>
    <property type="match status" value="1"/>
</dbReference>
<dbReference type="OrthoDB" id="9802862at2"/>
<keyword evidence="3" id="KW-0645">Protease</keyword>
<accession>A0A7X3FF39</accession>
<evidence type="ECO:0000256" key="7">
    <source>
        <dbReference type="PROSITE-ProRule" id="PRU01379"/>
    </source>
</evidence>
<dbReference type="SMART" id="SM00631">
    <property type="entry name" value="Zn_pept"/>
    <property type="match status" value="1"/>
</dbReference>
<dbReference type="CDD" id="cd06229">
    <property type="entry name" value="M14_Endopeptidase_I"/>
    <property type="match status" value="1"/>
</dbReference>
<comment type="similarity">
    <text evidence="2 7">Belongs to the peptidase M14 family.</text>
</comment>
<evidence type="ECO:0000256" key="1">
    <source>
        <dbReference type="ARBA" id="ARBA00001947"/>
    </source>
</evidence>
<dbReference type="InterPro" id="IPR036779">
    <property type="entry name" value="LysM_dom_sf"/>
</dbReference>
<evidence type="ECO:0000313" key="12">
    <source>
        <dbReference type="Proteomes" id="UP000490800"/>
    </source>
</evidence>
<evidence type="ECO:0000259" key="10">
    <source>
        <dbReference type="PROSITE" id="PS52035"/>
    </source>
</evidence>
<organism evidence="11 12">
    <name type="scientific">Paenibacillus lutrae</name>
    <dbReference type="NCBI Taxonomy" id="2078573"/>
    <lineage>
        <taxon>Bacteria</taxon>
        <taxon>Bacillati</taxon>
        <taxon>Bacillota</taxon>
        <taxon>Bacilli</taxon>
        <taxon>Bacillales</taxon>
        <taxon>Paenibacillaceae</taxon>
        <taxon>Paenibacillus</taxon>
    </lineage>
</organism>
<keyword evidence="6" id="KW-0482">Metalloprotease</keyword>
<evidence type="ECO:0000256" key="6">
    <source>
        <dbReference type="ARBA" id="ARBA00023049"/>
    </source>
</evidence>
<comment type="caution">
    <text evidence="11">The sequence shown here is derived from an EMBL/GenBank/DDBJ whole genome shotgun (WGS) entry which is preliminary data.</text>
</comment>
<dbReference type="GO" id="GO:0005615">
    <property type="term" value="C:extracellular space"/>
    <property type="evidence" value="ECO:0007669"/>
    <property type="project" value="TreeGrafter"/>
</dbReference>
<name>A0A7X3FF39_9BACL</name>
<evidence type="ECO:0000256" key="4">
    <source>
        <dbReference type="ARBA" id="ARBA00022801"/>
    </source>
</evidence>
<evidence type="ECO:0000256" key="2">
    <source>
        <dbReference type="ARBA" id="ARBA00005988"/>
    </source>
</evidence>
<dbReference type="GO" id="GO:0008270">
    <property type="term" value="F:zinc ion binding"/>
    <property type="evidence" value="ECO:0007669"/>
    <property type="project" value="InterPro"/>
</dbReference>
<dbReference type="SUPFAM" id="SSF53187">
    <property type="entry name" value="Zn-dependent exopeptidases"/>
    <property type="match status" value="1"/>
</dbReference>
<comment type="cofactor">
    <cofactor evidence="1">
        <name>Zn(2+)</name>
        <dbReference type="ChEBI" id="CHEBI:29105"/>
    </cofactor>
</comment>
<dbReference type="PROSITE" id="PS51782">
    <property type="entry name" value="LYSM"/>
    <property type="match status" value="2"/>
</dbReference>
<evidence type="ECO:0000256" key="3">
    <source>
        <dbReference type="ARBA" id="ARBA00022670"/>
    </source>
</evidence>
<dbReference type="AlphaFoldDB" id="A0A7X3FF39"/>
<dbReference type="InterPro" id="IPR034274">
    <property type="entry name" value="ENP1_M14_CPD"/>
</dbReference>
<dbReference type="Proteomes" id="UP000490800">
    <property type="component" value="Unassembled WGS sequence"/>
</dbReference>
<dbReference type="InterPro" id="IPR018392">
    <property type="entry name" value="LysM"/>
</dbReference>
<dbReference type="RefSeq" id="WP_157332742.1">
    <property type="nucleotide sequence ID" value="NZ_RHLK01000002.1"/>
</dbReference>
<dbReference type="Pfam" id="PF01476">
    <property type="entry name" value="LysM"/>
    <property type="match status" value="2"/>
</dbReference>
<dbReference type="Gene3D" id="3.10.350.10">
    <property type="entry name" value="LysM domain"/>
    <property type="match status" value="2"/>
</dbReference>
<dbReference type="GO" id="GO:0006508">
    <property type="term" value="P:proteolysis"/>
    <property type="evidence" value="ECO:0007669"/>
    <property type="project" value="UniProtKB-KW"/>
</dbReference>
<feature type="domain" description="Peptidase M14" evidence="10">
    <location>
        <begin position="111"/>
        <end position="401"/>
    </location>
</feature>
<dbReference type="Gene3D" id="3.40.630.10">
    <property type="entry name" value="Zn peptidases"/>
    <property type="match status" value="1"/>
</dbReference>
<keyword evidence="5" id="KW-0862">Zinc</keyword>
<dbReference type="Pfam" id="PF00246">
    <property type="entry name" value="Peptidase_M14"/>
    <property type="match status" value="1"/>
</dbReference>
<evidence type="ECO:0000313" key="11">
    <source>
        <dbReference type="EMBL" id="MVO98465.1"/>
    </source>
</evidence>
<evidence type="ECO:0000256" key="5">
    <source>
        <dbReference type="ARBA" id="ARBA00022833"/>
    </source>
</evidence>
<reference evidence="11 12" key="1">
    <citation type="journal article" date="2019" name="Microorganisms">
        <title>Paenibacillus lutrae sp. nov., A Chitinolytic Species Isolated from A River Otter in Castril Natural Park, Granada, Spain.</title>
        <authorList>
            <person name="Rodriguez M."/>
            <person name="Reina J.C."/>
            <person name="Bejar V."/>
            <person name="Llamas I."/>
        </authorList>
    </citation>
    <scope>NUCLEOTIDE SEQUENCE [LARGE SCALE GENOMIC DNA]</scope>
    <source>
        <strain evidence="11 12">N10</strain>
    </source>
</reference>
<feature type="domain" description="LysM" evidence="9">
    <location>
        <begin position="54"/>
        <end position="98"/>
    </location>
</feature>
<protein>
    <submittedName>
        <fullName evidence="11">LysM peptidoglycan-binding domain-containing protein</fullName>
    </submittedName>
</protein>
<gene>
    <name evidence="11" type="ORF">EDM21_02775</name>
</gene>
<dbReference type="PANTHER" id="PTHR11705">
    <property type="entry name" value="PROTEASE FAMILY M14 CARBOXYPEPTIDASE A,B"/>
    <property type="match status" value="1"/>
</dbReference>
<dbReference type="GO" id="GO:0004181">
    <property type="term" value="F:metallocarboxypeptidase activity"/>
    <property type="evidence" value="ECO:0007669"/>
    <property type="project" value="InterPro"/>
</dbReference>
<dbReference type="InterPro" id="IPR000834">
    <property type="entry name" value="Peptidase_M14"/>
</dbReference>
<feature type="region of interest" description="Disordered" evidence="8">
    <location>
        <begin position="267"/>
        <end position="287"/>
    </location>
</feature>
<feature type="domain" description="LysM" evidence="9">
    <location>
        <begin position="3"/>
        <end position="48"/>
    </location>
</feature>